<dbReference type="PANTHER" id="PTHR43179">
    <property type="entry name" value="RHAMNOSYLTRANSFERASE WBBL"/>
    <property type="match status" value="1"/>
</dbReference>
<organism evidence="3">
    <name type="scientific">mine drainage metagenome</name>
    <dbReference type="NCBI Taxonomy" id="410659"/>
    <lineage>
        <taxon>unclassified sequences</taxon>
        <taxon>metagenomes</taxon>
        <taxon>ecological metagenomes</taxon>
    </lineage>
</organism>
<dbReference type="SUPFAM" id="SSF53448">
    <property type="entry name" value="Nucleotide-diphospho-sugar transferases"/>
    <property type="match status" value="1"/>
</dbReference>
<accession>E6Q3N7</accession>
<dbReference type="GO" id="GO:0016740">
    <property type="term" value="F:transferase activity"/>
    <property type="evidence" value="ECO:0007669"/>
    <property type="project" value="UniProtKB-KW"/>
</dbReference>
<sequence>MSNVDIIIVTWNDRENVSLALDSLLALDEVRENPEFARIIVSDNGSADGTVEYLNDTYGNRVQVIENGENIGFGAGVNRALAISNSPYVFLLNPDATLANGALAKLVRFMEEHPRCAITGPKILDADGKLAESCGEFDSWAGAYLRSSAWGNWPIFKRFENGAKLRAWDYNSERRVDLVIGAAILLRRSVLNEIGSFDERYFMYHEEVDLAKRVADSGYETWFVPSALATHVGQGSSGGKSVEALKQRSRRLYWLKHHGAFWYYSLSAALVGRYLLYLGLLWVLLSLVLHRWNPF</sequence>
<dbReference type="InterPro" id="IPR029044">
    <property type="entry name" value="Nucleotide-diphossugar_trans"/>
</dbReference>
<keyword evidence="1" id="KW-1133">Transmembrane helix</keyword>
<comment type="caution">
    <text evidence="3">The sequence shown here is derived from an EMBL/GenBank/DDBJ whole genome shotgun (WGS) entry which is preliminary data.</text>
</comment>
<feature type="domain" description="Glycosyltransferase 2-like" evidence="2">
    <location>
        <begin position="6"/>
        <end position="119"/>
    </location>
</feature>
<dbReference type="CDD" id="cd04186">
    <property type="entry name" value="GT_2_like_c"/>
    <property type="match status" value="1"/>
</dbReference>
<gene>
    <name evidence="3" type="ORF">CARN4_0790</name>
</gene>
<keyword evidence="1" id="KW-0472">Membrane</keyword>
<evidence type="ECO:0000256" key="1">
    <source>
        <dbReference type="SAM" id="Phobius"/>
    </source>
</evidence>
<proteinExistence type="predicted"/>
<dbReference type="AlphaFoldDB" id="E6Q3N7"/>
<keyword evidence="3" id="KW-0808">Transferase</keyword>
<dbReference type="Pfam" id="PF00535">
    <property type="entry name" value="Glycos_transf_2"/>
    <property type="match status" value="1"/>
</dbReference>
<protein>
    <submittedName>
        <fullName evidence="3">Putative Glycosyl transferase, family 2</fullName>
    </submittedName>
</protein>
<dbReference type="Gene3D" id="3.90.550.10">
    <property type="entry name" value="Spore Coat Polysaccharide Biosynthesis Protein SpsA, Chain A"/>
    <property type="match status" value="1"/>
</dbReference>
<evidence type="ECO:0000259" key="2">
    <source>
        <dbReference type="Pfam" id="PF00535"/>
    </source>
</evidence>
<feature type="transmembrane region" description="Helical" evidence="1">
    <location>
        <begin position="261"/>
        <end position="285"/>
    </location>
</feature>
<dbReference type="PANTHER" id="PTHR43179:SF7">
    <property type="entry name" value="RHAMNOSYLTRANSFERASE WBBL"/>
    <property type="match status" value="1"/>
</dbReference>
<name>E6Q3N7_9ZZZZ</name>
<evidence type="ECO:0000313" key="3">
    <source>
        <dbReference type="EMBL" id="CBI01798.1"/>
    </source>
</evidence>
<dbReference type="EMBL" id="CABO01000025">
    <property type="protein sequence ID" value="CBI01798.1"/>
    <property type="molecule type" value="Genomic_DNA"/>
</dbReference>
<reference evidence="3" key="1">
    <citation type="submission" date="2009-10" db="EMBL/GenBank/DDBJ databases">
        <title>Diversity of trophic interactions inside an arsenic-rich microbial ecosystem.</title>
        <authorList>
            <person name="Bertin P.N."/>
            <person name="Heinrich-Salmeron A."/>
            <person name="Pelletier E."/>
            <person name="Goulhen-Chollet F."/>
            <person name="Arsene-Ploetze F."/>
            <person name="Gallien S."/>
            <person name="Calteau A."/>
            <person name="Vallenet D."/>
            <person name="Casiot C."/>
            <person name="Chane-Woon-Ming B."/>
            <person name="Giloteaux L."/>
            <person name="Barakat M."/>
            <person name="Bonnefoy V."/>
            <person name="Bruneel O."/>
            <person name="Chandler M."/>
            <person name="Cleiss J."/>
            <person name="Duran R."/>
            <person name="Elbaz-Poulichet F."/>
            <person name="Fonknechten N."/>
            <person name="Lauga B."/>
            <person name="Mornico D."/>
            <person name="Ortet P."/>
            <person name="Schaeffer C."/>
            <person name="Siguier P."/>
            <person name="Alexander Thil Smith A."/>
            <person name="Van Dorsselaer A."/>
            <person name="Weissenbach J."/>
            <person name="Medigue C."/>
            <person name="Le Paslier D."/>
        </authorList>
    </citation>
    <scope>NUCLEOTIDE SEQUENCE</scope>
</reference>
<dbReference type="InterPro" id="IPR001173">
    <property type="entry name" value="Glyco_trans_2-like"/>
</dbReference>
<keyword evidence="1" id="KW-0812">Transmembrane</keyword>